<feature type="region of interest" description="Disordered" evidence="1">
    <location>
        <begin position="70"/>
        <end position="134"/>
    </location>
</feature>
<reference evidence="4 5" key="1">
    <citation type="submission" date="2019-10" db="EMBL/GenBank/DDBJ databases">
        <authorList>
            <person name="Palmer J.M."/>
        </authorList>
    </citation>
    <scope>NUCLEOTIDE SEQUENCE [LARGE SCALE GENOMIC DNA]</scope>
    <source>
        <strain evidence="4 5">TWF718</strain>
    </source>
</reference>
<keyword evidence="5" id="KW-1185">Reference proteome</keyword>
<dbReference type="Gene3D" id="3.30.430.10">
    <property type="entry name" value="Killer Toxin P4, subunit A"/>
    <property type="match status" value="1"/>
</dbReference>
<proteinExistence type="predicted"/>
<gene>
    <name evidence="4" type="ORF">TWF718_002796</name>
</gene>
<sequence>MDLLPFLFFLSLGFGKPLPQEPGTNPVAVLNPTTDISTGFVTSTRTSVGYIDLHPDIEEIGAAATKGMLTGPSGATKTPEPASVSTIGQSVPSLPTDYVPLDSSPIGSYPEESAASTEHTIPTPYTSSVESPTIRIPYQTEDTPYTSLVASSAPVVDPATDSPGSVPPPLSPQGDFSSPFHDASGKPLRPGTQTPPHVPRGNPVVDGLASLTTILFPAPKHQPGHDGCPVDVLHDNKTQEAILPHVSLPGHRLRPRKPLGINCRGKFNCAFGVSNYMSTTLSHLIDEIPDDRLYTEREKIACAFGIGDMIRPHKFLCAWLEFGSRSNTEYYENLGGGVMLSAWNVKRLAREIVKHGCKRCGSVPIEFPAHNDGSLGYLTFNTMKAGCPGDIADISSICHAGRAPQLHEALVGQEVSQTMNGTADTDGSSHT</sequence>
<feature type="compositionally biased region" description="Polar residues" evidence="1">
    <location>
        <begin position="114"/>
        <end position="131"/>
    </location>
</feature>
<dbReference type="AlphaFoldDB" id="A0AAN8MF00"/>
<dbReference type="InterPro" id="IPR011329">
    <property type="entry name" value="Killer_tox_Kp4/SMK"/>
</dbReference>
<dbReference type="GO" id="GO:0005576">
    <property type="term" value="C:extracellular region"/>
    <property type="evidence" value="ECO:0007669"/>
    <property type="project" value="InterPro"/>
</dbReference>
<dbReference type="InterPro" id="IPR015131">
    <property type="entry name" value="Killer_tox_Kp4"/>
</dbReference>
<feature type="chain" id="PRO_5042846740" description="Killer toxin Kp4 domain-containing protein" evidence="2">
    <location>
        <begin position="16"/>
        <end position="431"/>
    </location>
</feature>
<dbReference type="SUPFAM" id="SSF55221">
    <property type="entry name" value="Yeast killer toxins"/>
    <property type="match status" value="1"/>
</dbReference>
<evidence type="ECO:0000256" key="1">
    <source>
        <dbReference type="SAM" id="MobiDB-lite"/>
    </source>
</evidence>
<protein>
    <recommendedName>
        <fullName evidence="3">Killer toxin Kp4 domain-containing protein</fullName>
    </recommendedName>
</protein>
<feature type="signal peptide" evidence="2">
    <location>
        <begin position="1"/>
        <end position="15"/>
    </location>
</feature>
<dbReference type="Pfam" id="PF09044">
    <property type="entry name" value="Kp4"/>
    <property type="match status" value="1"/>
</dbReference>
<keyword evidence="2" id="KW-0732">Signal</keyword>
<feature type="region of interest" description="Disordered" evidence="1">
    <location>
        <begin position="154"/>
        <end position="199"/>
    </location>
</feature>
<organism evidence="4 5">
    <name type="scientific">Orbilia javanica</name>
    <dbReference type="NCBI Taxonomy" id="47235"/>
    <lineage>
        <taxon>Eukaryota</taxon>
        <taxon>Fungi</taxon>
        <taxon>Dikarya</taxon>
        <taxon>Ascomycota</taxon>
        <taxon>Pezizomycotina</taxon>
        <taxon>Orbiliomycetes</taxon>
        <taxon>Orbiliales</taxon>
        <taxon>Orbiliaceae</taxon>
        <taxon>Orbilia</taxon>
    </lineage>
</organism>
<dbReference type="EMBL" id="JAVHNR010000011">
    <property type="protein sequence ID" value="KAK6330598.1"/>
    <property type="molecule type" value="Genomic_DNA"/>
</dbReference>
<feature type="domain" description="Killer toxin Kp4" evidence="3">
    <location>
        <begin position="257"/>
        <end position="383"/>
    </location>
</feature>
<comment type="caution">
    <text evidence="4">The sequence shown here is derived from an EMBL/GenBank/DDBJ whole genome shotgun (WGS) entry which is preliminary data.</text>
</comment>
<accession>A0AAN8MF00</accession>
<dbReference type="Proteomes" id="UP001313282">
    <property type="component" value="Unassembled WGS sequence"/>
</dbReference>
<evidence type="ECO:0000259" key="3">
    <source>
        <dbReference type="Pfam" id="PF09044"/>
    </source>
</evidence>
<evidence type="ECO:0000256" key="2">
    <source>
        <dbReference type="SAM" id="SignalP"/>
    </source>
</evidence>
<feature type="compositionally biased region" description="Polar residues" evidence="1">
    <location>
        <begin position="83"/>
        <end position="93"/>
    </location>
</feature>
<evidence type="ECO:0000313" key="5">
    <source>
        <dbReference type="Proteomes" id="UP001313282"/>
    </source>
</evidence>
<name>A0AAN8MF00_9PEZI</name>
<evidence type="ECO:0000313" key="4">
    <source>
        <dbReference type="EMBL" id="KAK6330598.1"/>
    </source>
</evidence>